<feature type="domain" description="Acyl-CoA dehydrogenase/oxidase N-terminal" evidence="8">
    <location>
        <begin position="11"/>
        <end position="115"/>
    </location>
</feature>
<keyword evidence="10" id="KW-1185">Reference proteome</keyword>
<feature type="domain" description="Acyl-CoA dehydrogenase/oxidase C-terminal" evidence="6">
    <location>
        <begin position="245"/>
        <end position="369"/>
    </location>
</feature>
<dbReference type="SUPFAM" id="SSF47203">
    <property type="entry name" value="Acyl-CoA dehydrogenase C-terminal domain-like"/>
    <property type="match status" value="1"/>
</dbReference>
<reference evidence="9" key="2">
    <citation type="submission" date="2023-01" db="EMBL/GenBank/DDBJ databases">
        <title>Draft genome sequence of Litoribrevibacter albus strain NBRC 110071.</title>
        <authorList>
            <person name="Sun Q."/>
            <person name="Mori K."/>
        </authorList>
    </citation>
    <scope>NUCLEOTIDE SEQUENCE</scope>
    <source>
        <strain evidence="9">NBRC 110071</strain>
    </source>
</reference>
<dbReference type="PIRSF" id="PIRSF016578">
    <property type="entry name" value="HsaA"/>
    <property type="match status" value="1"/>
</dbReference>
<dbReference type="AlphaFoldDB" id="A0AA37W728"/>
<proteinExistence type="inferred from homology"/>
<gene>
    <name evidence="9" type="ORF">GCM10007876_13620</name>
</gene>
<evidence type="ECO:0000256" key="1">
    <source>
        <dbReference type="ARBA" id="ARBA00001974"/>
    </source>
</evidence>
<evidence type="ECO:0000313" key="9">
    <source>
        <dbReference type="EMBL" id="GLQ30883.1"/>
    </source>
</evidence>
<evidence type="ECO:0000256" key="2">
    <source>
        <dbReference type="ARBA" id="ARBA00009347"/>
    </source>
</evidence>
<evidence type="ECO:0000259" key="6">
    <source>
        <dbReference type="Pfam" id="PF00441"/>
    </source>
</evidence>
<dbReference type="Pfam" id="PF02770">
    <property type="entry name" value="Acyl-CoA_dh_M"/>
    <property type="match status" value="1"/>
</dbReference>
<dbReference type="Gene3D" id="1.20.140.10">
    <property type="entry name" value="Butyryl-CoA Dehydrogenase, subunit A, domain 3"/>
    <property type="match status" value="1"/>
</dbReference>
<evidence type="ECO:0000313" key="10">
    <source>
        <dbReference type="Proteomes" id="UP001161389"/>
    </source>
</evidence>
<comment type="similarity">
    <text evidence="2 5">Belongs to the acyl-CoA dehydrogenase family.</text>
</comment>
<evidence type="ECO:0000256" key="3">
    <source>
        <dbReference type="ARBA" id="ARBA00022630"/>
    </source>
</evidence>
<dbReference type="InterPro" id="IPR046373">
    <property type="entry name" value="Acyl-CoA_Oxase/DH_mid-dom_sf"/>
</dbReference>
<dbReference type="PANTHER" id="PTHR43884:SF12">
    <property type="entry name" value="ISOVALERYL-COA DEHYDROGENASE, MITOCHONDRIAL-RELATED"/>
    <property type="match status" value="1"/>
</dbReference>
<dbReference type="Pfam" id="PF00441">
    <property type="entry name" value="Acyl-CoA_dh_1"/>
    <property type="match status" value="1"/>
</dbReference>
<evidence type="ECO:0000256" key="5">
    <source>
        <dbReference type="RuleBase" id="RU362125"/>
    </source>
</evidence>
<dbReference type="InterPro" id="IPR036250">
    <property type="entry name" value="AcylCo_DH-like_C"/>
</dbReference>
<dbReference type="Pfam" id="PF02771">
    <property type="entry name" value="Acyl-CoA_dh_N"/>
    <property type="match status" value="1"/>
</dbReference>
<evidence type="ECO:0000256" key="4">
    <source>
        <dbReference type="ARBA" id="ARBA00022827"/>
    </source>
</evidence>
<evidence type="ECO:0000259" key="8">
    <source>
        <dbReference type="Pfam" id="PF02771"/>
    </source>
</evidence>
<accession>A0AA37W728</accession>
<dbReference type="RefSeq" id="WP_284380306.1">
    <property type="nucleotide sequence ID" value="NZ_BSNM01000009.1"/>
</dbReference>
<dbReference type="GO" id="GO:0050660">
    <property type="term" value="F:flavin adenine dinucleotide binding"/>
    <property type="evidence" value="ECO:0007669"/>
    <property type="project" value="InterPro"/>
</dbReference>
<dbReference type="InterPro" id="IPR009100">
    <property type="entry name" value="AcylCoA_DH/oxidase_NM_dom_sf"/>
</dbReference>
<dbReference type="InterPro" id="IPR006091">
    <property type="entry name" value="Acyl-CoA_Oxase/DH_mid-dom"/>
</dbReference>
<feature type="domain" description="Acyl-CoA oxidase/dehydrogenase middle" evidence="7">
    <location>
        <begin position="122"/>
        <end position="217"/>
    </location>
</feature>
<dbReference type="InterPro" id="IPR009075">
    <property type="entry name" value="AcylCo_DH/oxidase_C"/>
</dbReference>
<organism evidence="9 10">
    <name type="scientific">Litoribrevibacter albus</name>
    <dbReference type="NCBI Taxonomy" id="1473156"/>
    <lineage>
        <taxon>Bacteria</taxon>
        <taxon>Pseudomonadati</taxon>
        <taxon>Pseudomonadota</taxon>
        <taxon>Gammaproteobacteria</taxon>
        <taxon>Oceanospirillales</taxon>
        <taxon>Oceanospirillaceae</taxon>
        <taxon>Litoribrevibacter</taxon>
    </lineage>
</organism>
<keyword evidence="5" id="KW-0560">Oxidoreductase</keyword>
<protein>
    <submittedName>
        <fullName evidence="9">Acyl-CoA dehydrogenase</fullName>
    </submittedName>
</protein>
<dbReference type="GO" id="GO:0003995">
    <property type="term" value="F:acyl-CoA dehydrogenase activity"/>
    <property type="evidence" value="ECO:0007669"/>
    <property type="project" value="TreeGrafter"/>
</dbReference>
<keyword evidence="3 5" id="KW-0285">Flavoprotein</keyword>
<dbReference type="PANTHER" id="PTHR43884">
    <property type="entry name" value="ACYL-COA DEHYDROGENASE"/>
    <property type="match status" value="1"/>
</dbReference>
<dbReference type="InterPro" id="IPR037069">
    <property type="entry name" value="AcylCoA_DH/ox_N_sf"/>
</dbReference>
<keyword evidence="4 5" id="KW-0274">FAD</keyword>
<comment type="cofactor">
    <cofactor evidence="1 5">
        <name>FAD</name>
        <dbReference type="ChEBI" id="CHEBI:57692"/>
    </cofactor>
</comment>
<comment type="caution">
    <text evidence="9">The sequence shown here is derived from an EMBL/GenBank/DDBJ whole genome shotgun (WGS) entry which is preliminary data.</text>
</comment>
<name>A0AA37W728_9GAMM</name>
<dbReference type="EMBL" id="BSNM01000009">
    <property type="protein sequence ID" value="GLQ30883.1"/>
    <property type="molecule type" value="Genomic_DNA"/>
</dbReference>
<dbReference type="SUPFAM" id="SSF56645">
    <property type="entry name" value="Acyl-CoA dehydrogenase NM domain-like"/>
    <property type="match status" value="1"/>
</dbReference>
<dbReference type="Gene3D" id="1.10.540.10">
    <property type="entry name" value="Acyl-CoA dehydrogenase/oxidase, N-terminal domain"/>
    <property type="match status" value="1"/>
</dbReference>
<dbReference type="Proteomes" id="UP001161389">
    <property type="component" value="Unassembled WGS sequence"/>
</dbReference>
<dbReference type="Gene3D" id="2.40.110.10">
    <property type="entry name" value="Butyryl-CoA Dehydrogenase, subunit A, domain 2"/>
    <property type="match status" value="1"/>
</dbReference>
<reference evidence="9" key="1">
    <citation type="journal article" date="2014" name="Int. J. Syst. Evol. Microbiol.">
        <title>Complete genome sequence of Corynebacterium casei LMG S-19264T (=DSM 44701T), isolated from a smear-ripened cheese.</title>
        <authorList>
            <consortium name="US DOE Joint Genome Institute (JGI-PGF)"/>
            <person name="Walter F."/>
            <person name="Albersmeier A."/>
            <person name="Kalinowski J."/>
            <person name="Ruckert C."/>
        </authorList>
    </citation>
    <scope>NUCLEOTIDE SEQUENCE</scope>
    <source>
        <strain evidence="9">NBRC 110071</strain>
    </source>
</reference>
<dbReference type="InterPro" id="IPR013786">
    <property type="entry name" value="AcylCoA_DH/ox_N"/>
</dbReference>
<sequence length="387" mass="42435">MDEFLPESIVKLRDLTRELTEAEISPRAAQVDKNACWPQHSMYTLADAGLLGLHVPKRFGGHEQGLLALAVIGETIANGCSSSALCYAMHCVGTAVITAKATPYHEDKYLKPIADNQHITTLALSELGTGAHFYVPQTKLQLQENEFIVNGKKQFVTNGNHANSYVISTVASSQKAEEGDFSCLMVDQGSEGIIWDEPWQGFGMRGNSSRAMQLNNVHVPTENLLGEEGDQIWYTFEVVAPYFLIAMAGTYIGLAQSALDIATNHIKNRHYSHSGETLADVPTLQYRLAEMHIALQKSRGLLYRAAYMGDIGDNQATKMILMAKADAADLAVNICNEAMTCCGGSAYRENSDLTRLLRDARAGHIMSPTTDLLKIWCGRLLLDLPLI</sequence>
<evidence type="ECO:0000259" key="7">
    <source>
        <dbReference type="Pfam" id="PF02770"/>
    </source>
</evidence>